<dbReference type="InterPro" id="IPR029068">
    <property type="entry name" value="Glyas_Bleomycin-R_OHBP_Dase"/>
</dbReference>
<reference evidence="1 2" key="1">
    <citation type="submission" date="2023-04" db="EMBL/GenBank/DDBJ databases">
        <title>Marinoamorphus aggregata gen. nov., sp. Nov., isolate from tissue of brittle star Ophioplocus japonicus.</title>
        <authorList>
            <person name="Kawano K."/>
            <person name="Sawayama S."/>
            <person name="Nakagawa S."/>
        </authorList>
    </citation>
    <scope>NUCLEOTIDE SEQUENCE [LARGE SCALE GENOMIC DNA]</scope>
    <source>
        <strain evidence="1 2">NKW23</strain>
    </source>
</reference>
<keyword evidence="2" id="KW-1185">Reference proteome</keyword>
<name>A0ABQ6LJ57_9RHOB</name>
<evidence type="ECO:0000313" key="1">
    <source>
        <dbReference type="EMBL" id="GMG83312.1"/>
    </source>
</evidence>
<dbReference type="EMBL" id="BSYI01000018">
    <property type="protein sequence ID" value="GMG83312.1"/>
    <property type="molecule type" value="Genomic_DNA"/>
</dbReference>
<evidence type="ECO:0008006" key="3">
    <source>
        <dbReference type="Google" id="ProtNLM"/>
    </source>
</evidence>
<sequence>METRETDPAIPPEGAGRPDAAAFGRAIPPGLGVNLLVRAVAPAMRWQVAVLGARVRYWDADFALLEAQGAVWMLHRDGTYARHPLAGIAAGAEARGAGAELRLYGRDPDAAEAAAEAVSGTLGGLVLDAAADKPHGVREVYLLDPEGYCWVPTAPLPG</sequence>
<comment type="caution">
    <text evidence="1">The sequence shown here is derived from an EMBL/GenBank/DDBJ whole genome shotgun (WGS) entry which is preliminary data.</text>
</comment>
<organism evidence="1 2">
    <name type="scientific">Paralimibaculum aggregatum</name>
    <dbReference type="NCBI Taxonomy" id="3036245"/>
    <lineage>
        <taxon>Bacteria</taxon>
        <taxon>Pseudomonadati</taxon>
        <taxon>Pseudomonadota</taxon>
        <taxon>Alphaproteobacteria</taxon>
        <taxon>Rhodobacterales</taxon>
        <taxon>Paracoccaceae</taxon>
        <taxon>Paralimibaculum</taxon>
    </lineage>
</organism>
<dbReference type="Proteomes" id="UP001239909">
    <property type="component" value="Unassembled WGS sequence"/>
</dbReference>
<dbReference type="SUPFAM" id="SSF54593">
    <property type="entry name" value="Glyoxalase/Bleomycin resistance protein/Dihydroxybiphenyl dioxygenase"/>
    <property type="match status" value="1"/>
</dbReference>
<dbReference type="Gene3D" id="3.10.180.10">
    <property type="entry name" value="2,3-Dihydroxybiphenyl 1,2-Dioxygenase, domain 1"/>
    <property type="match status" value="1"/>
</dbReference>
<dbReference type="RefSeq" id="WP_285672109.1">
    <property type="nucleotide sequence ID" value="NZ_BSYI01000018.1"/>
</dbReference>
<proteinExistence type="predicted"/>
<accession>A0ABQ6LJ57</accession>
<evidence type="ECO:0000313" key="2">
    <source>
        <dbReference type="Proteomes" id="UP001239909"/>
    </source>
</evidence>
<gene>
    <name evidence="1" type="ORF">LNKW23_25250</name>
</gene>
<protein>
    <recommendedName>
        <fullName evidence="3">Glyoxalase</fullName>
    </recommendedName>
</protein>